<feature type="transmembrane region" description="Helical" evidence="1">
    <location>
        <begin position="78"/>
        <end position="100"/>
    </location>
</feature>
<feature type="transmembrane region" description="Helical" evidence="1">
    <location>
        <begin position="112"/>
        <end position="130"/>
    </location>
</feature>
<dbReference type="InterPro" id="IPR000620">
    <property type="entry name" value="EamA_dom"/>
</dbReference>
<accession>A0ABU5E4Z4</accession>
<sequence length="313" mass="32765">MATPSSMRPAAARGNRLRATLIGGIAVLLWATLALFTSSTGAVPPFLKLALTFGIAFLCAVLRWLWLVHKNGIGALGFLRQAWPAWAIGIGGLFGYHFFYFNALDRAPPVDASLIAYLWALLIVLLSALLPGEKLRWEHLAGAALGLAGAALLIVQRGGGGLSLSGAYVVGYLFALACAFTWSGYSLLNRRFGSASTDLVGAFCGATALLGLIAHLLFEETILPAGAAQWGAIVALGLGPVGLAFFVWDYGVKHGDIKALGACSYLSPLISTGLLILFGKAEASLAVGLACLLIVGGAVLASRDLWMRRPVRA</sequence>
<keyword evidence="4" id="KW-1185">Reference proteome</keyword>
<evidence type="ECO:0000259" key="2">
    <source>
        <dbReference type="Pfam" id="PF00892"/>
    </source>
</evidence>
<feature type="transmembrane region" description="Helical" evidence="1">
    <location>
        <begin position="260"/>
        <end position="279"/>
    </location>
</feature>
<comment type="caution">
    <text evidence="3">The sequence shown here is derived from an EMBL/GenBank/DDBJ whole genome shotgun (WGS) entry which is preliminary data.</text>
</comment>
<name>A0ABU5E4Z4_9PROT</name>
<dbReference type="EMBL" id="JAXCLW010000001">
    <property type="protein sequence ID" value="MDY0881368.1"/>
    <property type="molecule type" value="Genomic_DNA"/>
</dbReference>
<evidence type="ECO:0000256" key="1">
    <source>
        <dbReference type="SAM" id="Phobius"/>
    </source>
</evidence>
<feature type="transmembrane region" description="Helical" evidence="1">
    <location>
        <begin position="199"/>
        <end position="218"/>
    </location>
</feature>
<organism evidence="3 4">
    <name type="scientific">Dongia soli</name>
    <dbReference type="NCBI Taxonomy" id="600628"/>
    <lineage>
        <taxon>Bacteria</taxon>
        <taxon>Pseudomonadati</taxon>
        <taxon>Pseudomonadota</taxon>
        <taxon>Alphaproteobacteria</taxon>
        <taxon>Rhodospirillales</taxon>
        <taxon>Dongiaceae</taxon>
        <taxon>Dongia</taxon>
    </lineage>
</organism>
<keyword evidence="1" id="KW-0812">Transmembrane</keyword>
<proteinExistence type="predicted"/>
<dbReference type="SUPFAM" id="SSF103481">
    <property type="entry name" value="Multidrug resistance efflux transporter EmrE"/>
    <property type="match status" value="2"/>
</dbReference>
<gene>
    <name evidence="3" type="ORF">SMD27_00795</name>
</gene>
<feature type="transmembrane region" description="Helical" evidence="1">
    <location>
        <begin position="46"/>
        <end position="66"/>
    </location>
</feature>
<keyword evidence="1" id="KW-0472">Membrane</keyword>
<feature type="transmembrane region" description="Helical" evidence="1">
    <location>
        <begin position="167"/>
        <end position="187"/>
    </location>
</feature>
<reference evidence="3 4" key="1">
    <citation type="journal article" date="2016" name="Antonie Van Leeuwenhoek">
        <title>Dongia soli sp. nov., isolated from soil from Dokdo, Korea.</title>
        <authorList>
            <person name="Kim D.U."/>
            <person name="Lee H."/>
            <person name="Kim H."/>
            <person name="Kim S.G."/>
            <person name="Ka J.O."/>
        </authorList>
    </citation>
    <scope>NUCLEOTIDE SEQUENCE [LARGE SCALE GENOMIC DNA]</scope>
    <source>
        <strain evidence="3 4">D78</strain>
    </source>
</reference>
<dbReference type="Pfam" id="PF00892">
    <property type="entry name" value="EamA"/>
    <property type="match status" value="2"/>
</dbReference>
<keyword evidence="1" id="KW-1133">Transmembrane helix</keyword>
<feature type="transmembrane region" description="Helical" evidence="1">
    <location>
        <begin position="21"/>
        <end position="40"/>
    </location>
</feature>
<feature type="domain" description="EamA" evidence="2">
    <location>
        <begin position="23"/>
        <end position="154"/>
    </location>
</feature>
<feature type="domain" description="EamA" evidence="2">
    <location>
        <begin position="171"/>
        <end position="302"/>
    </location>
</feature>
<evidence type="ECO:0000313" key="3">
    <source>
        <dbReference type="EMBL" id="MDY0881368.1"/>
    </source>
</evidence>
<dbReference type="PANTHER" id="PTHR22911:SF76">
    <property type="entry name" value="EAMA DOMAIN-CONTAINING PROTEIN"/>
    <property type="match status" value="1"/>
</dbReference>
<dbReference type="InterPro" id="IPR037185">
    <property type="entry name" value="EmrE-like"/>
</dbReference>
<feature type="transmembrane region" description="Helical" evidence="1">
    <location>
        <begin position="230"/>
        <end position="248"/>
    </location>
</feature>
<dbReference type="RefSeq" id="WP_320506436.1">
    <property type="nucleotide sequence ID" value="NZ_JAXCLW010000001.1"/>
</dbReference>
<dbReference type="PANTHER" id="PTHR22911">
    <property type="entry name" value="ACYL-MALONYL CONDENSING ENZYME-RELATED"/>
    <property type="match status" value="1"/>
</dbReference>
<protein>
    <submittedName>
        <fullName evidence="3">DMT family transporter</fullName>
    </submittedName>
</protein>
<dbReference type="Proteomes" id="UP001279642">
    <property type="component" value="Unassembled WGS sequence"/>
</dbReference>
<feature type="transmembrane region" description="Helical" evidence="1">
    <location>
        <begin position="137"/>
        <end position="155"/>
    </location>
</feature>
<evidence type="ECO:0000313" key="4">
    <source>
        <dbReference type="Proteomes" id="UP001279642"/>
    </source>
</evidence>
<feature type="transmembrane region" description="Helical" evidence="1">
    <location>
        <begin position="285"/>
        <end position="306"/>
    </location>
</feature>
<dbReference type="Gene3D" id="1.10.3730.20">
    <property type="match status" value="1"/>
</dbReference>